<feature type="region of interest" description="Disordered" evidence="9">
    <location>
        <begin position="76"/>
        <end position="106"/>
    </location>
</feature>
<evidence type="ECO:0000256" key="6">
    <source>
        <dbReference type="ARBA" id="ARBA00022825"/>
    </source>
</evidence>
<dbReference type="Pfam" id="PF02225">
    <property type="entry name" value="PA"/>
    <property type="match status" value="1"/>
</dbReference>
<dbReference type="PANTHER" id="PTHR43806:SF11">
    <property type="entry name" value="CEREVISIN-RELATED"/>
    <property type="match status" value="1"/>
</dbReference>
<keyword evidence="5 8" id="KW-0378">Hydrolase</keyword>
<dbReference type="InterPro" id="IPR036852">
    <property type="entry name" value="Peptidase_S8/S53_dom_sf"/>
</dbReference>
<dbReference type="Gene3D" id="3.40.50.200">
    <property type="entry name" value="Peptidase S8/S53 domain"/>
    <property type="match status" value="2"/>
</dbReference>
<dbReference type="InterPro" id="IPR022398">
    <property type="entry name" value="Peptidase_S8_His-AS"/>
</dbReference>
<evidence type="ECO:0000256" key="4">
    <source>
        <dbReference type="ARBA" id="ARBA00022729"/>
    </source>
</evidence>
<evidence type="ECO:0000259" key="12">
    <source>
        <dbReference type="Pfam" id="PF02225"/>
    </source>
</evidence>
<dbReference type="PROSITE" id="PS00136">
    <property type="entry name" value="SUBTILASE_ASP"/>
    <property type="match status" value="1"/>
</dbReference>
<dbReference type="CDD" id="cd07474">
    <property type="entry name" value="Peptidases_S8_subtilisin_Vpr-like"/>
    <property type="match status" value="1"/>
</dbReference>
<dbReference type="PRINTS" id="PR00723">
    <property type="entry name" value="SUBTILISIN"/>
</dbReference>
<feature type="compositionally biased region" description="Low complexity" evidence="9">
    <location>
        <begin position="531"/>
        <end position="553"/>
    </location>
</feature>
<dbReference type="AlphaFoldDB" id="A0A345T0R0"/>
<feature type="active site" description="Charge relay system" evidence="7 8">
    <location>
        <position position="203"/>
    </location>
</feature>
<dbReference type="GO" id="GO:0006508">
    <property type="term" value="P:proteolysis"/>
    <property type="evidence" value="ECO:0007669"/>
    <property type="project" value="UniProtKB-KW"/>
</dbReference>
<keyword evidence="6 8" id="KW-0720">Serine protease</keyword>
<dbReference type="KEGG" id="stri:C7M71_021275"/>
<protein>
    <recommendedName>
        <fullName evidence="15">Peptidase S8 and S53 subtilisin kexin sedolisin</fullName>
    </recommendedName>
</protein>
<comment type="similarity">
    <text evidence="1 8">Belongs to the peptidase S8 family.</text>
</comment>
<dbReference type="OrthoDB" id="3845599at2"/>
<feature type="compositionally biased region" description="Gly residues" evidence="9">
    <location>
        <begin position="509"/>
        <end position="530"/>
    </location>
</feature>
<name>A0A345T0R0_9ACTN</name>
<dbReference type="InterPro" id="IPR003137">
    <property type="entry name" value="PA_domain"/>
</dbReference>
<feature type="region of interest" description="Disordered" evidence="9">
    <location>
        <begin position="426"/>
        <end position="496"/>
    </location>
</feature>
<feature type="domain" description="PA" evidence="12">
    <location>
        <begin position="578"/>
        <end position="670"/>
    </location>
</feature>
<dbReference type="PANTHER" id="PTHR43806">
    <property type="entry name" value="PEPTIDASE S8"/>
    <property type="match status" value="1"/>
</dbReference>
<gene>
    <name evidence="13" type="ORF">C7M71_021275</name>
</gene>
<feature type="active site" description="Charge relay system" evidence="7 8">
    <location>
        <position position="279"/>
    </location>
</feature>
<accession>A0A345T0R0</accession>
<reference evidence="14" key="1">
    <citation type="submission" date="2018-07" db="EMBL/GenBank/DDBJ databases">
        <title>Streptacidiphilus bronchialis DSM 106435 chromosome.</title>
        <authorList>
            <person name="Batra D."/>
            <person name="Gulvik C.A."/>
        </authorList>
    </citation>
    <scope>NUCLEOTIDE SEQUENCE [LARGE SCALE GENOMIC DNA]</scope>
    <source>
        <strain evidence="14">DSM 106435</strain>
    </source>
</reference>
<feature type="chain" id="PRO_5016624698" description="Peptidase S8 and S53 subtilisin kexin sedolisin" evidence="10">
    <location>
        <begin position="32"/>
        <end position="1263"/>
    </location>
</feature>
<evidence type="ECO:0000256" key="2">
    <source>
        <dbReference type="ARBA" id="ARBA00022512"/>
    </source>
</evidence>
<feature type="compositionally biased region" description="Gly residues" evidence="9">
    <location>
        <begin position="450"/>
        <end position="476"/>
    </location>
</feature>
<organism evidence="13 14">
    <name type="scientific">Peterkaempfera bronchialis</name>
    <dbReference type="NCBI Taxonomy" id="2126346"/>
    <lineage>
        <taxon>Bacteria</taxon>
        <taxon>Bacillati</taxon>
        <taxon>Actinomycetota</taxon>
        <taxon>Actinomycetes</taxon>
        <taxon>Kitasatosporales</taxon>
        <taxon>Streptomycetaceae</taxon>
        <taxon>Peterkaempfera</taxon>
    </lineage>
</organism>
<dbReference type="InterPro" id="IPR000209">
    <property type="entry name" value="Peptidase_S8/S53_dom"/>
</dbReference>
<evidence type="ECO:0000256" key="8">
    <source>
        <dbReference type="PROSITE-ProRule" id="PRU01240"/>
    </source>
</evidence>
<dbReference type="Proteomes" id="UP000249340">
    <property type="component" value="Chromosome"/>
</dbReference>
<evidence type="ECO:0000313" key="14">
    <source>
        <dbReference type="Proteomes" id="UP000249340"/>
    </source>
</evidence>
<evidence type="ECO:0000256" key="5">
    <source>
        <dbReference type="ARBA" id="ARBA00022801"/>
    </source>
</evidence>
<evidence type="ECO:0000256" key="3">
    <source>
        <dbReference type="ARBA" id="ARBA00022670"/>
    </source>
</evidence>
<evidence type="ECO:0000256" key="7">
    <source>
        <dbReference type="PIRSR" id="PIRSR615500-1"/>
    </source>
</evidence>
<evidence type="ECO:0008006" key="15">
    <source>
        <dbReference type="Google" id="ProtNLM"/>
    </source>
</evidence>
<proteinExistence type="inferred from homology"/>
<dbReference type="Pfam" id="PF00082">
    <property type="entry name" value="Peptidase_S8"/>
    <property type="match status" value="1"/>
</dbReference>
<feature type="active site" description="Charge relay system" evidence="7 8">
    <location>
        <position position="749"/>
    </location>
</feature>
<keyword evidence="14" id="KW-1185">Reference proteome</keyword>
<feature type="compositionally biased region" description="Low complexity" evidence="9">
    <location>
        <begin position="439"/>
        <end position="449"/>
    </location>
</feature>
<feature type="signal peptide" evidence="10">
    <location>
        <begin position="1"/>
        <end position="31"/>
    </location>
</feature>
<keyword evidence="3 8" id="KW-0645">Protease</keyword>
<feature type="compositionally biased region" description="Basic and acidic residues" evidence="9">
    <location>
        <begin position="82"/>
        <end position="94"/>
    </location>
</feature>
<feature type="region of interest" description="Disordered" evidence="9">
    <location>
        <begin position="34"/>
        <end position="61"/>
    </location>
</feature>
<evidence type="ECO:0000256" key="1">
    <source>
        <dbReference type="ARBA" id="ARBA00011073"/>
    </source>
</evidence>
<dbReference type="RefSeq" id="WP_114914475.1">
    <property type="nucleotide sequence ID" value="NZ_CP031264.1"/>
</dbReference>
<keyword evidence="2" id="KW-0134">Cell wall</keyword>
<sequence>MRTPRPQDTVHRRRALVRRAAAGSVVLALLAAPGLLDHTPPGGAEPVSRAETAPTPDGDPVTALLELDTATSWQAWRSAQESARRARRSPEATRRAAASAGGQQRRMIATAADRIAQELRTAVPDAQVLYRTLAVVSGLAVRVPAGELGALRSLPGVRAVHPIAHKHRANAYSVPLTGSPTVWAGTDAVPGNTGQGVTIGIVDSGIDYTHADFGGPGTAAAFKAVDGSRPAPPGLFPNAKVVGGWDFVGDDYNTDPAEPSYDPKPHPDANPLDCTANGHGTHVAGTAAGFGVTRDGATYTGPYRPGLDPDSFLVGPGAAPGARLYALRVFGCNGASDEIAHALDRAADPNQDGDFSDRLDVVNLSLGGSFGDPGDGDAVAAERLAATGTVVVASAGNDGDVYGVGSSPAIAPRVISVAASVDGHTDADGIRILPPPGASPGAAAAAPGGPASGGGGAGTVGSGPGGPVQGSAGRPGLGDAASASGGTGGGDVASSVRAIGPGLGGVASAGGGAGPGGPVGRPGPGGGGGATAAVRAGRPVPGGPAVDPGVPVEPGPEAGAVVPAHWSSKYTGWDTQDVTGELVLPGPGNADGCTPFGPADAARLRGRVAVVAWTTRDSDRACGSGARADRAADAGAVGVIFAADGDEIGEIAGNARIPAVIVAREDGERLRAAAASATPVRVQLAAPGNTLRGSVAQDQPERTDMLAEFSSRGNGLPGLVKPDITAPGETILSAAVGTGSRGVRKDGTSMSAPHLAGVAALVRAAHPEWTAEQVKAALMNTANADLTTGPRGTGEVYGPERVGAGRVRADLAVRTPAIAYAVGEGVPTGAVGVSFGEVPVTGPLSLTREVEVRNLGDRPLTYRTGYRAATEVRGAGYTVSPAEVAVPVGGTARVRVTLAVPVPAALDRHPDPTLELRQAGHARVYRPEASGRLLLTPVGDAPEAPQLRVPVFAAPRPASELAGELSARLPIDLAGRPGLLLRIGGEAAPAGPRAEPSSLVSAFVLGGQGTRWPDCGPRHSPGRDCASSPRDRIADLRLAGAASDAPAVAARGGDPLEDGILYLVATTWAAAATPVGKAAVRASLDTDGDGRTDVVVEADRLTGSDVLVARTLDATTGKELDVQPLNGRWGDTDTGLLDSDTVVLPVRLSALPGLRQSTARIRYALWTGLPQSSGVPDAGRALDAIGLVDGHPSLPLNVLHPALDIRVGAGGRAAVAVPEEPGTLLAVRRDLWAYALQGPGALLLVHHGNAAGRRTQVVPLPIW</sequence>
<dbReference type="EMBL" id="CP031264">
    <property type="protein sequence ID" value="AXI79565.1"/>
    <property type="molecule type" value="Genomic_DNA"/>
</dbReference>
<dbReference type="InterPro" id="IPR050131">
    <property type="entry name" value="Peptidase_S8_subtilisin-like"/>
</dbReference>
<dbReference type="InterPro" id="IPR015500">
    <property type="entry name" value="Peptidase_S8_subtilisin-rel"/>
</dbReference>
<evidence type="ECO:0000256" key="10">
    <source>
        <dbReference type="SAM" id="SignalP"/>
    </source>
</evidence>
<dbReference type="InterPro" id="IPR023827">
    <property type="entry name" value="Peptidase_S8_Asp-AS"/>
</dbReference>
<feature type="region of interest" description="Disordered" evidence="9">
    <location>
        <begin position="509"/>
        <end position="553"/>
    </location>
</feature>
<dbReference type="SUPFAM" id="SSF52743">
    <property type="entry name" value="Subtilisin-like"/>
    <property type="match status" value="1"/>
</dbReference>
<keyword evidence="2" id="KW-0964">Secreted</keyword>
<dbReference type="InterPro" id="IPR034213">
    <property type="entry name" value="S8_Vpr-like"/>
</dbReference>
<evidence type="ECO:0000256" key="9">
    <source>
        <dbReference type="SAM" id="MobiDB-lite"/>
    </source>
</evidence>
<dbReference type="PROSITE" id="PS00137">
    <property type="entry name" value="SUBTILASE_HIS"/>
    <property type="match status" value="1"/>
</dbReference>
<keyword evidence="4 10" id="KW-0732">Signal</keyword>
<evidence type="ECO:0000259" key="11">
    <source>
        <dbReference type="Pfam" id="PF00082"/>
    </source>
</evidence>
<dbReference type="GO" id="GO:0004252">
    <property type="term" value="F:serine-type endopeptidase activity"/>
    <property type="evidence" value="ECO:0007669"/>
    <property type="project" value="UniProtKB-UniRule"/>
</dbReference>
<dbReference type="PROSITE" id="PS51892">
    <property type="entry name" value="SUBTILASE"/>
    <property type="match status" value="1"/>
</dbReference>
<feature type="domain" description="Peptidase S8/S53" evidence="11">
    <location>
        <begin position="194"/>
        <end position="784"/>
    </location>
</feature>
<evidence type="ECO:0000313" key="13">
    <source>
        <dbReference type="EMBL" id="AXI79565.1"/>
    </source>
</evidence>
<feature type="compositionally biased region" description="Low complexity" evidence="9">
    <location>
        <begin position="95"/>
        <end position="106"/>
    </location>
</feature>